<evidence type="ECO:0000256" key="1">
    <source>
        <dbReference type="SAM" id="SignalP"/>
    </source>
</evidence>
<dbReference type="Pfam" id="PF01425">
    <property type="entry name" value="Amidase"/>
    <property type="match status" value="1"/>
</dbReference>
<dbReference type="InterPro" id="IPR023631">
    <property type="entry name" value="Amidase_dom"/>
</dbReference>
<dbReference type="Proteomes" id="UP000219564">
    <property type="component" value="Unassembled WGS sequence"/>
</dbReference>
<gene>
    <name evidence="3" type="ORF">PLUA15_300029</name>
</gene>
<feature type="chain" id="PRO_5043399204" evidence="1">
    <location>
        <begin position="31"/>
        <end position="531"/>
    </location>
</feature>
<dbReference type="InterPro" id="IPR036928">
    <property type="entry name" value="AS_sf"/>
</dbReference>
<feature type="domain" description="Amidase" evidence="2">
    <location>
        <begin position="78"/>
        <end position="511"/>
    </location>
</feature>
<name>A0AAX2H8M8_9PSED</name>
<comment type="caution">
    <text evidence="3">The sequence shown here is derived from an EMBL/GenBank/DDBJ whole genome shotgun (WGS) entry which is preliminary data.</text>
</comment>
<accession>A0AAX2H8M8</accession>
<feature type="signal peptide" evidence="1">
    <location>
        <begin position="1"/>
        <end position="30"/>
    </location>
</feature>
<evidence type="ECO:0000313" key="4">
    <source>
        <dbReference type="Proteomes" id="UP000219564"/>
    </source>
</evidence>
<dbReference type="PANTHER" id="PTHR42678">
    <property type="entry name" value="AMIDASE"/>
    <property type="match status" value="1"/>
</dbReference>
<organism evidence="3 4">
    <name type="scientific">Pseudomonas lundensis</name>
    <dbReference type="NCBI Taxonomy" id="86185"/>
    <lineage>
        <taxon>Bacteria</taxon>
        <taxon>Pseudomonadati</taxon>
        <taxon>Pseudomonadota</taxon>
        <taxon>Gammaproteobacteria</taxon>
        <taxon>Pseudomonadales</taxon>
        <taxon>Pseudomonadaceae</taxon>
        <taxon>Pseudomonas</taxon>
    </lineage>
</organism>
<sequence>MQAIKGQGLSALKVSLVLALSVLSHPYAFATSASSTPDTLNSEPIDPAQLNLLEGVEYASVSQLNDKYTLQGLTSVSVVNYLLNRIERMDKNGPTINSIIELNPDALTIAAQRDQERSLGQVRGPLHGVPVLLKDNIQTADSMQTSAGSLALVGQPAADDAFIVQRLRDAGAIVLGKTNLSEWAGFRDPAIPSGWSARGGQTKNPHQLTADPCGSSTGSAAAAAAGFAPLTVGTETNGSIHCPSFMNGVVGLKPSLGLLSRSGIITVSKNQDTPGPITRTVRDAALLLNAMTGNDPTDNVQHARVPESVDYTARLSADALRGKRIGFPASYDQVSADESQDPNFARALQVLRDAGAELVPVAEPSYETSAYMEHYQVLLFMDLNREAPNWFSSRQGMPVHSLEELVTFNQSTPGNPAYGQDTITAFLNTPYNEDDYNTLWSDLHSRSQAQIDQLLTEHSLDALVDSADGFVPSIVPVAGYPGITVPSGADAQGTLKGLYFYGPRWSEALLLGLAYSYEQAAQARLTPAFSS</sequence>
<proteinExistence type="predicted"/>
<protein>
    <submittedName>
        <fullName evidence="3">Amidase, Asp-tRNAAsn/Glu-tRNAGln amidotransferase A subunit</fullName>
    </submittedName>
</protein>
<dbReference type="AlphaFoldDB" id="A0AAX2H8M8"/>
<evidence type="ECO:0000313" key="3">
    <source>
        <dbReference type="EMBL" id="SOB53236.1"/>
    </source>
</evidence>
<dbReference type="PANTHER" id="PTHR42678:SF34">
    <property type="entry name" value="OS04G0183300 PROTEIN"/>
    <property type="match status" value="1"/>
</dbReference>
<keyword evidence="1" id="KW-0732">Signal</keyword>
<evidence type="ECO:0000259" key="2">
    <source>
        <dbReference type="Pfam" id="PF01425"/>
    </source>
</evidence>
<dbReference type="EMBL" id="OBKZ01000024">
    <property type="protein sequence ID" value="SOB53236.1"/>
    <property type="molecule type" value="Genomic_DNA"/>
</dbReference>
<dbReference type="Gene3D" id="3.90.1300.10">
    <property type="entry name" value="Amidase signature (AS) domain"/>
    <property type="match status" value="1"/>
</dbReference>
<dbReference type="SUPFAM" id="SSF75304">
    <property type="entry name" value="Amidase signature (AS) enzymes"/>
    <property type="match status" value="1"/>
</dbReference>
<reference evidence="3 4" key="1">
    <citation type="submission" date="2017-08" db="EMBL/GenBank/DDBJ databases">
        <authorList>
            <person name="Chaillou S."/>
        </authorList>
    </citation>
    <scope>NUCLEOTIDE SEQUENCE [LARGE SCALE GENOMIC DNA]</scope>
    <source>
        <strain evidence="3 4">MFPA15A1205</strain>
    </source>
</reference>